<keyword evidence="1" id="KW-0472">Membrane</keyword>
<accession>A0A1G7VIM9</accession>
<name>A0A1G7VIM9_9BACT</name>
<dbReference type="AlphaFoldDB" id="A0A1G7VIM9"/>
<evidence type="ECO:0000256" key="1">
    <source>
        <dbReference type="SAM" id="Phobius"/>
    </source>
</evidence>
<sequence>MASKFVQLTENERLYSRQTIKFSIYMIMAPEAFRFRSRFCCFMHHIFPVMRILLIYAMQLVTPSAVAMADSTLMAVWITNFQNVLFFMVLMF</sequence>
<feature type="transmembrane region" description="Helical" evidence="1">
    <location>
        <begin position="42"/>
        <end position="61"/>
    </location>
</feature>
<reference evidence="3" key="1">
    <citation type="submission" date="2016-10" db="EMBL/GenBank/DDBJ databases">
        <authorList>
            <person name="Varghese N."/>
            <person name="Submissions S."/>
        </authorList>
    </citation>
    <scope>NUCLEOTIDE SEQUENCE [LARGE SCALE GENOMIC DNA]</scope>
    <source>
        <strain evidence="3">BP1-148</strain>
    </source>
</reference>
<proteinExistence type="predicted"/>
<protein>
    <submittedName>
        <fullName evidence="2">Uncharacterized protein</fullName>
    </submittedName>
</protein>
<keyword evidence="3" id="KW-1185">Reference proteome</keyword>
<dbReference type="Proteomes" id="UP000198779">
    <property type="component" value="Unassembled WGS sequence"/>
</dbReference>
<gene>
    <name evidence="2" type="ORF">SAMN04487901_1061</name>
</gene>
<feature type="transmembrane region" description="Helical" evidence="1">
    <location>
        <begin position="73"/>
        <end position="91"/>
    </location>
</feature>
<organism evidence="2 3">
    <name type="scientific">Prevotella communis</name>
    <dbReference type="NCBI Taxonomy" id="2913614"/>
    <lineage>
        <taxon>Bacteria</taxon>
        <taxon>Pseudomonadati</taxon>
        <taxon>Bacteroidota</taxon>
        <taxon>Bacteroidia</taxon>
        <taxon>Bacteroidales</taxon>
        <taxon>Prevotellaceae</taxon>
        <taxon>Prevotella</taxon>
    </lineage>
</organism>
<dbReference type="EMBL" id="FNCQ01000006">
    <property type="protein sequence ID" value="SDG59665.1"/>
    <property type="molecule type" value="Genomic_DNA"/>
</dbReference>
<keyword evidence="1" id="KW-0812">Transmembrane</keyword>
<evidence type="ECO:0000313" key="3">
    <source>
        <dbReference type="Proteomes" id="UP000198779"/>
    </source>
</evidence>
<keyword evidence="1" id="KW-1133">Transmembrane helix</keyword>
<evidence type="ECO:0000313" key="2">
    <source>
        <dbReference type="EMBL" id="SDG59665.1"/>
    </source>
</evidence>